<evidence type="ECO:0000313" key="19">
    <source>
        <dbReference type="Proteomes" id="UP001152649"/>
    </source>
</evidence>
<dbReference type="Pfam" id="PF09286">
    <property type="entry name" value="Pro-kuma_activ"/>
    <property type="match status" value="1"/>
</dbReference>
<accession>A0A9W4IJI0</accession>
<dbReference type="SUPFAM" id="SSF54897">
    <property type="entry name" value="Protease propeptides/inhibitors"/>
    <property type="match status" value="1"/>
</dbReference>
<evidence type="ECO:0000256" key="15">
    <source>
        <dbReference type="PROSITE-ProRule" id="PRU01032"/>
    </source>
</evidence>
<keyword evidence="13" id="KW-0865">Zymogen</keyword>
<evidence type="ECO:0000256" key="11">
    <source>
        <dbReference type="ARBA" id="ARBA00022837"/>
    </source>
</evidence>
<dbReference type="InterPro" id="IPR015366">
    <property type="entry name" value="S53_propep"/>
</dbReference>
<evidence type="ECO:0000259" key="17">
    <source>
        <dbReference type="PROSITE" id="PS51695"/>
    </source>
</evidence>
<comment type="catalytic activity">
    <reaction evidence="1">
        <text>Release of an N-terminal tripeptide from a polypeptide.</text>
        <dbReference type="EC" id="3.4.14.10"/>
    </reaction>
</comment>
<dbReference type="FunFam" id="3.40.50.200:FF:000015">
    <property type="entry name" value="Tripeptidyl peptidase A"/>
    <property type="match status" value="1"/>
</dbReference>
<dbReference type="AlphaFoldDB" id="A0A9W4IJI0"/>
<dbReference type="GO" id="GO:0006508">
    <property type="term" value="P:proteolysis"/>
    <property type="evidence" value="ECO:0007669"/>
    <property type="project" value="UniProtKB-KW"/>
</dbReference>
<feature type="binding site" evidence="15">
    <location>
        <position position="547"/>
    </location>
    <ligand>
        <name>Ca(2+)</name>
        <dbReference type="ChEBI" id="CHEBI:29108"/>
    </ligand>
</feature>
<gene>
    <name evidence="18" type="ORF">PSALAMII_LOCUS1575</name>
</gene>
<dbReference type="GO" id="GO:0008240">
    <property type="term" value="F:tripeptidyl-peptidase activity"/>
    <property type="evidence" value="ECO:0007669"/>
    <property type="project" value="UniProtKB-EC"/>
</dbReference>
<evidence type="ECO:0000256" key="16">
    <source>
        <dbReference type="SAM" id="SignalP"/>
    </source>
</evidence>
<feature type="signal peptide" evidence="16">
    <location>
        <begin position="1"/>
        <end position="23"/>
    </location>
</feature>
<dbReference type="GO" id="GO:0004252">
    <property type="term" value="F:serine-type endopeptidase activity"/>
    <property type="evidence" value="ECO:0007669"/>
    <property type="project" value="UniProtKB-UniRule"/>
</dbReference>
<comment type="subcellular location">
    <subcellularLocation>
        <location evidence="3">Secreted</location>
        <location evidence="3">Extracellular space</location>
    </subcellularLocation>
</comment>
<dbReference type="Pfam" id="PF00082">
    <property type="entry name" value="Peptidase_S8"/>
    <property type="match status" value="1"/>
</dbReference>
<feature type="active site" description="Charge relay system" evidence="15">
    <location>
        <position position="291"/>
    </location>
</feature>
<evidence type="ECO:0000256" key="1">
    <source>
        <dbReference type="ARBA" id="ARBA00001910"/>
    </source>
</evidence>
<feature type="binding site" evidence="15">
    <location>
        <position position="577"/>
    </location>
    <ligand>
        <name>Ca(2+)</name>
        <dbReference type="ChEBI" id="CHEBI:29108"/>
    </ligand>
</feature>
<evidence type="ECO:0000256" key="13">
    <source>
        <dbReference type="ARBA" id="ARBA00023145"/>
    </source>
</evidence>
<keyword evidence="14" id="KW-0325">Glycoprotein</keyword>
<dbReference type="PROSITE" id="PS51695">
    <property type="entry name" value="SEDOLISIN"/>
    <property type="match status" value="1"/>
</dbReference>
<dbReference type="SUPFAM" id="SSF52743">
    <property type="entry name" value="Subtilisin-like"/>
    <property type="match status" value="1"/>
</dbReference>
<dbReference type="PANTHER" id="PTHR14218">
    <property type="entry name" value="PROTEASE S8 TRIPEPTIDYL PEPTIDASE I CLN2"/>
    <property type="match status" value="1"/>
</dbReference>
<keyword evidence="9 15" id="KW-0378">Hydrolase</keyword>
<evidence type="ECO:0000256" key="14">
    <source>
        <dbReference type="ARBA" id="ARBA00023180"/>
    </source>
</evidence>
<sequence length="597" mass="64965">MRPQSLILQALCLVLCYFQIASALPGLNYQRVEKLEAAPHGWSKQSKLRPTQLIQFRLAITQNNAASFEQKVIDISTPGHPSYGQHMKRDEVKKQLRPSPAIMKKILAWLRTEHVPANSIVPDGDWVLFTVPISQAEQMLKTQFHYYHNEAQKSTAIRTLEYSVPSGLRPHIQLIQPTTRFGTFDPHKSTIIKPDQAPVNSEQLDAGCGTYITPACLKNLYGIGNETTTPDSRNRLGISGYLEQYARHGDLDVFLARYAPDQVNENFTVVSINGGRNDQNSDLESVEASLDIQYSIAMTDQVLTTFYTTGGRGPVVPEIGTPANLSDADITNEPYLEQLHYLLSLSDEDLPAVLSNSYGEDEQSLPASYLNSTCSLFAQLAARGVSILFSSGDAGVGGSCLMNDGTNRTRFLPEYPSTCPFVTSVGGTTGINPEHATSFSGGGFSEVFPRPSYQDQAVQGYLNILGNKWEGLYNPNGRGLPDISAQAQSFVVRDHDQWIPVSGTSASAPVLAGIISRLNSARLAQGKPRMGFLNPWLYGGGLRGFTDIVHGGSSGCHGWSGVPTPMVPGASWNATEGWDPVTGLGTPAFQEILKLAL</sequence>
<feature type="binding site" evidence="15">
    <location>
        <position position="579"/>
    </location>
    <ligand>
        <name>Ca(2+)</name>
        <dbReference type="ChEBI" id="CHEBI:29108"/>
    </ligand>
</feature>
<feature type="chain" id="PRO_5040907118" description="tripeptidyl-peptidase II" evidence="16">
    <location>
        <begin position="24"/>
        <end position="597"/>
    </location>
</feature>
<feature type="binding site" evidence="15">
    <location>
        <position position="548"/>
    </location>
    <ligand>
        <name>Ca(2+)</name>
        <dbReference type="ChEBI" id="CHEBI:29108"/>
    </ligand>
</feature>
<comment type="cofactor">
    <cofactor evidence="15">
        <name>Ca(2+)</name>
        <dbReference type="ChEBI" id="CHEBI:29108"/>
    </cofactor>
    <text evidence="15">Binds 1 Ca(2+) ion per subunit.</text>
</comment>
<dbReference type="Gene3D" id="3.40.50.200">
    <property type="entry name" value="Peptidase S8/S53 domain"/>
    <property type="match status" value="1"/>
</dbReference>
<evidence type="ECO:0000256" key="4">
    <source>
        <dbReference type="ARBA" id="ARBA00012462"/>
    </source>
</evidence>
<evidence type="ECO:0000256" key="5">
    <source>
        <dbReference type="ARBA" id="ARBA00022525"/>
    </source>
</evidence>
<dbReference type="CDD" id="cd04056">
    <property type="entry name" value="Peptidases_S53"/>
    <property type="match status" value="1"/>
</dbReference>
<keyword evidence="5" id="KW-0964">Secreted</keyword>
<feature type="active site" description="Charge relay system" evidence="15">
    <location>
        <position position="287"/>
    </location>
</feature>
<keyword evidence="12" id="KW-0843">Virulence</keyword>
<comment type="function">
    <text evidence="2">Secreted tripeptidyl-peptidase which degrades proteins at acidic pHs and is involved in virulence.</text>
</comment>
<dbReference type="InterPro" id="IPR050819">
    <property type="entry name" value="Tripeptidyl-peptidase_I"/>
</dbReference>
<keyword evidence="10 15" id="KW-0720">Serine protease</keyword>
<evidence type="ECO:0000313" key="18">
    <source>
        <dbReference type="EMBL" id="CAG8288171.1"/>
    </source>
</evidence>
<feature type="domain" description="Peptidase S53" evidence="17">
    <location>
        <begin position="211"/>
        <end position="597"/>
    </location>
</feature>
<evidence type="ECO:0000256" key="8">
    <source>
        <dbReference type="ARBA" id="ARBA00022729"/>
    </source>
</evidence>
<dbReference type="GO" id="GO:0046872">
    <property type="term" value="F:metal ion binding"/>
    <property type="evidence" value="ECO:0007669"/>
    <property type="project" value="UniProtKB-UniRule"/>
</dbReference>
<evidence type="ECO:0000256" key="7">
    <source>
        <dbReference type="ARBA" id="ARBA00022723"/>
    </source>
</evidence>
<evidence type="ECO:0000256" key="6">
    <source>
        <dbReference type="ARBA" id="ARBA00022670"/>
    </source>
</evidence>
<dbReference type="OrthoDB" id="409122at2759"/>
<keyword evidence="11 15" id="KW-0106">Calcium</keyword>
<evidence type="ECO:0000256" key="2">
    <source>
        <dbReference type="ARBA" id="ARBA00002451"/>
    </source>
</evidence>
<name>A0A9W4IJI0_9EURO</name>
<keyword evidence="6 15" id="KW-0645">Protease</keyword>
<evidence type="ECO:0000256" key="12">
    <source>
        <dbReference type="ARBA" id="ARBA00023026"/>
    </source>
</evidence>
<reference evidence="18" key="1">
    <citation type="submission" date="2021-07" db="EMBL/GenBank/DDBJ databases">
        <authorList>
            <person name="Branca A.L. A."/>
        </authorList>
    </citation>
    <scope>NUCLEOTIDE SEQUENCE</scope>
</reference>
<dbReference type="Proteomes" id="UP001152649">
    <property type="component" value="Unassembled WGS sequence"/>
</dbReference>
<comment type="caution">
    <text evidence="18">The sequence shown here is derived from an EMBL/GenBank/DDBJ whole genome shotgun (WGS) entry which is preliminary data.</text>
</comment>
<feature type="active site" description="Charge relay system" evidence="15">
    <location>
        <position position="505"/>
    </location>
</feature>
<dbReference type="CDD" id="cd11377">
    <property type="entry name" value="Pro-peptidase_S53"/>
    <property type="match status" value="1"/>
</dbReference>
<evidence type="ECO:0000256" key="3">
    <source>
        <dbReference type="ARBA" id="ARBA00004239"/>
    </source>
</evidence>
<proteinExistence type="predicted"/>
<dbReference type="SMART" id="SM00944">
    <property type="entry name" value="Pro-kuma_activ"/>
    <property type="match status" value="1"/>
</dbReference>
<organism evidence="18 19">
    <name type="scientific">Penicillium salamii</name>
    <dbReference type="NCBI Taxonomy" id="1612424"/>
    <lineage>
        <taxon>Eukaryota</taxon>
        <taxon>Fungi</taxon>
        <taxon>Dikarya</taxon>
        <taxon>Ascomycota</taxon>
        <taxon>Pezizomycotina</taxon>
        <taxon>Eurotiomycetes</taxon>
        <taxon>Eurotiomycetidae</taxon>
        <taxon>Eurotiales</taxon>
        <taxon>Aspergillaceae</taxon>
        <taxon>Penicillium</taxon>
    </lineage>
</organism>
<evidence type="ECO:0000256" key="10">
    <source>
        <dbReference type="ARBA" id="ARBA00022825"/>
    </source>
</evidence>
<dbReference type="InterPro" id="IPR036852">
    <property type="entry name" value="Peptidase_S8/S53_dom_sf"/>
</dbReference>
<keyword evidence="7 15" id="KW-0479">Metal-binding</keyword>
<dbReference type="EMBL" id="CAJVPG010000055">
    <property type="protein sequence ID" value="CAG8288171.1"/>
    <property type="molecule type" value="Genomic_DNA"/>
</dbReference>
<keyword evidence="8 16" id="KW-0732">Signal</keyword>
<dbReference type="InterPro" id="IPR030400">
    <property type="entry name" value="Sedolisin_dom"/>
</dbReference>
<dbReference type="GO" id="GO:0005576">
    <property type="term" value="C:extracellular region"/>
    <property type="evidence" value="ECO:0007669"/>
    <property type="project" value="UniProtKB-SubCell"/>
</dbReference>
<dbReference type="InterPro" id="IPR000209">
    <property type="entry name" value="Peptidase_S8/S53_dom"/>
</dbReference>
<evidence type="ECO:0000256" key="9">
    <source>
        <dbReference type="ARBA" id="ARBA00022801"/>
    </source>
</evidence>
<dbReference type="EC" id="3.4.14.10" evidence="4"/>
<protein>
    <recommendedName>
        <fullName evidence="4">tripeptidyl-peptidase II</fullName>
        <ecNumber evidence="4">3.4.14.10</ecNumber>
    </recommendedName>
</protein>
<dbReference type="PANTHER" id="PTHR14218:SF32">
    <property type="entry name" value="TRIPEPTIDYL PEPTIDASE SED3 (AFU_ORTHOLOGUE AFUA_3G08930)"/>
    <property type="match status" value="1"/>
</dbReference>
<keyword evidence="19" id="KW-1185">Reference proteome</keyword>